<dbReference type="Proteomes" id="UP000187280">
    <property type="component" value="Unassembled WGS sequence"/>
</dbReference>
<evidence type="ECO:0000313" key="2">
    <source>
        <dbReference type="EMBL" id="SEA59522.1"/>
    </source>
</evidence>
<dbReference type="AlphaFoldDB" id="A0A1H4CHI4"/>
<keyword evidence="3" id="KW-1185">Reference proteome</keyword>
<name>A0A1H4CHI4_9GAMM</name>
<dbReference type="EMBL" id="FNQS01000006">
    <property type="protein sequence ID" value="SEA59522.1"/>
    <property type="molecule type" value="Genomic_DNA"/>
</dbReference>
<feature type="domain" description="Lipoyl-binding" evidence="1">
    <location>
        <begin position="77"/>
        <end position="137"/>
    </location>
</feature>
<evidence type="ECO:0000259" key="1">
    <source>
        <dbReference type="Pfam" id="PF00364"/>
    </source>
</evidence>
<dbReference type="Gene3D" id="2.40.50.100">
    <property type="match status" value="1"/>
</dbReference>
<dbReference type="RefSeq" id="WP_036153461.1">
    <property type="nucleotide sequence ID" value="NZ_FNQS01000006.1"/>
</dbReference>
<dbReference type="InterPro" id="IPR000089">
    <property type="entry name" value="Biotin_lipoyl"/>
</dbReference>
<protein>
    <submittedName>
        <fullName evidence="2">Biotin-requiring enzyme</fullName>
    </submittedName>
</protein>
<dbReference type="SUPFAM" id="SSF51230">
    <property type="entry name" value="Single hybrid motif"/>
    <property type="match status" value="1"/>
</dbReference>
<proteinExistence type="predicted"/>
<sequence length="142" mass="15294">MQNSPLALRELRAVAHTMRRSGLTQIEFGGSDYHVRLRFEPACDASAAMSASARADEEGPQTEILRACLPGTVYLQYPGREETFVSLGASVRQGALLALLKVGLAYLPVLSPADGTVTSMPVRQGDAVEYDSVILTLRKTEA</sequence>
<dbReference type="STRING" id="71657.SAMN02982996_01977"/>
<dbReference type="CDD" id="cd06850">
    <property type="entry name" value="biotinyl_domain"/>
    <property type="match status" value="1"/>
</dbReference>
<dbReference type="GeneID" id="97764850"/>
<reference evidence="2 3" key="1">
    <citation type="submission" date="2016-10" db="EMBL/GenBank/DDBJ databases">
        <authorList>
            <person name="de Groot N.N."/>
        </authorList>
    </citation>
    <scope>NUCLEOTIDE SEQUENCE [LARGE SCALE GENOMIC DNA]</scope>
    <source>
        <strain evidence="2 3">ATCC 29281</strain>
    </source>
</reference>
<dbReference type="eggNOG" id="COG0511">
    <property type="taxonomic scope" value="Bacteria"/>
</dbReference>
<evidence type="ECO:0000313" key="3">
    <source>
        <dbReference type="Proteomes" id="UP000187280"/>
    </source>
</evidence>
<dbReference type="InterPro" id="IPR011053">
    <property type="entry name" value="Single_hybrid_motif"/>
</dbReference>
<gene>
    <name evidence="2" type="ORF">SAMN02982996_01977</name>
</gene>
<accession>A0A1H4CHI4</accession>
<organism evidence="2 3">
    <name type="scientific">Lonsdalea quercina</name>
    <dbReference type="NCBI Taxonomy" id="71657"/>
    <lineage>
        <taxon>Bacteria</taxon>
        <taxon>Pseudomonadati</taxon>
        <taxon>Pseudomonadota</taxon>
        <taxon>Gammaproteobacteria</taxon>
        <taxon>Enterobacterales</taxon>
        <taxon>Pectobacteriaceae</taxon>
        <taxon>Lonsdalea</taxon>
    </lineage>
</organism>
<dbReference type="Pfam" id="PF00364">
    <property type="entry name" value="Biotin_lipoyl"/>
    <property type="match status" value="1"/>
</dbReference>